<sequence>MPTVTTYSNVFSEVPSEVWSLGAVALEGWVSHRRAEAPFFLGIFLRMLSARSWSRKSTPSAVDVALSAERNGEHGPRRWYNGDQVRFEDGFTLSPEQTALGLSELVATTRWLCP</sequence>
<reference evidence="1" key="2">
    <citation type="journal article" date="2015" name="Data Brief">
        <title>Shoot transcriptome of the giant reed, Arundo donax.</title>
        <authorList>
            <person name="Barrero R.A."/>
            <person name="Guerrero F.D."/>
            <person name="Moolhuijzen P."/>
            <person name="Goolsby J.A."/>
            <person name="Tidwell J."/>
            <person name="Bellgard S.E."/>
            <person name="Bellgard M.I."/>
        </authorList>
    </citation>
    <scope>NUCLEOTIDE SEQUENCE</scope>
    <source>
        <tissue evidence="1">Shoot tissue taken approximately 20 cm above the soil surface</tissue>
    </source>
</reference>
<organism evidence="1">
    <name type="scientific">Arundo donax</name>
    <name type="common">Giant reed</name>
    <name type="synonym">Donax arundinaceus</name>
    <dbReference type="NCBI Taxonomy" id="35708"/>
    <lineage>
        <taxon>Eukaryota</taxon>
        <taxon>Viridiplantae</taxon>
        <taxon>Streptophyta</taxon>
        <taxon>Embryophyta</taxon>
        <taxon>Tracheophyta</taxon>
        <taxon>Spermatophyta</taxon>
        <taxon>Magnoliopsida</taxon>
        <taxon>Liliopsida</taxon>
        <taxon>Poales</taxon>
        <taxon>Poaceae</taxon>
        <taxon>PACMAD clade</taxon>
        <taxon>Arundinoideae</taxon>
        <taxon>Arundineae</taxon>
        <taxon>Arundo</taxon>
    </lineage>
</organism>
<name>A0A0A9E2G8_ARUDO</name>
<accession>A0A0A9E2G8</accession>
<reference evidence="1" key="1">
    <citation type="submission" date="2014-09" db="EMBL/GenBank/DDBJ databases">
        <authorList>
            <person name="Magalhaes I.L.F."/>
            <person name="Oliveira U."/>
            <person name="Santos F.R."/>
            <person name="Vidigal T.H.D.A."/>
            <person name="Brescovit A.D."/>
            <person name="Santos A.J."/>
        </authorList>
    </citation>
    <scope>NUCLEOTIDE SEQUENCE</scope>
    <source>
        <tissue evidence="1">Shoot tissue taken approximately 20 cm above the soil surface</tissue>
    </source>
</reference>
<dbReference type="AlphaFoldDB" id="A0A0A9E2G8"/>
<evidence type="ECO:0000313" key="1">
    <source>
        <dbReference type="EMBL" id="JAD94246.1"/>
    </source>
</evidence>
<dbReference type="EMBL" id="GBRH01203649">
    <property type="protein sequence ID" value="JAD94246.1"/>
    <property type="molecule type" value="Transcribed_RNA"/>
</dbReference>
<protein>
    <submittedName>
        <fullName evidence="1">Uncharacterized protein</fullName>
    </submittedName>
</protein>
<proteinExistence type="predicted"/>